<gene>
    <name evidence="1" type="ORF">M099_3100</name>
</gene>
<dbReference type="EMBL" id="JNHM01000064">
    <property type="protein sequence ID" value="KDS50905.1"/>
    <property type="molecule type" value="Genomic_DNA"/>
</dbReference>
<evidence type="ECO:0000313" key="1">
    <source>
        <dbReference type="EMBL" id="KDS50905.1"/>
    </source>
</evidence>
<protein>
    <submittedName>
        <fullName evidence="1">Uncharacterized protein</fullName>
    </submittedName>
</protein>
<dbReference type="AlphaFoldDB" id="A0A069SBX4"/>
<sequence>MRVRAELPFNWKDNNYLKNIFVVKKFPTQETLSIFVV</sequence>
<accession>A0A069SBX4</accession>
<organism evidence="1 2">
    <name type="scientific">Phocaeicola vulgatus str. 3975 RP4</name>
    <dbReference type="NCBI Taxonomy" id="1339352"/>
    <lineage>
        <taxon>Bacteria</taxon>
        <taxon>Pseudomonadati</taxon>
        <taxon>Bacteroidota</taxon>
        <taxon>Bacteroidia</taxon>
        <taxon>Bacteroidales</taxon>
        <taxon>Bacteroidaceae</taxon>
        <taxon>Phocaeicola</taxon>
    </lineage>
</organism>
<dbReference type="Proteomes" id="UP000027661">
    <property type="component" value="Unassembled WGS sequence"/>
</dbReference>
<comment type="caution">
    <text evidence="1">The sequence shown here is derived from an EMBL/GenBank/DDBJ whole genome shotgun (WGS) entry which is preliminary data.</text>
</comment>
<name>A0A069SBX4_PHOVU</name>
<reference evidence="1 2" key="1">
    <citation type="submission" date="2014-04" db="EMBL/GenBank/DDBJ databases">
        <authorList>
            <person name="Sears C."/>
            <person name="Carroll K."/>
            <person name="Sack B.R."/>
            <person name="Qadri F."/>
            <person name="Myers L.L."/>
            <person name="Chung G.-T."/>
            <person name="Escheverria P."/>
            <person name="Fraser C.M."/>
            <person name="Sadzewicz L."/>
            <person name="Shefchek K.A."/>
            <person name="Tallon L."/>
            <person name="Das S.P."/>
            <person name="Daugherty S."/>
            <person name="Mongodin E.F."/>
        </authorList>
    </citation>
    <scope>NUCLEOTIDE SEQUENCE [LARGE SCALE GENOMIC DNA]</scope>
    <source>
        <strain evidence="1 2">3975 RP4</strain>
    </source>
</reference>
<evidence type="ECO:0000313" key="2">
    <source>
        <dbReference type="Proteomes" id="UP000027661"/>
    </source>
</evidence>
<proteinExistence type="predicted"/>